<dbReference type="SUPFAM" id="SSF102114">
    <property type="entry name" value="Radical SAM enzymes"/>
    <property type="match status" value="1"/>
</dbReference>
<dbReference type="CDD" id="cd01335">
    <property type="entry name" value="Radical_SAM"/>
    <property type="match status" value="1"/>
</dbReference>
<dbReference type="SFLD" id="SFLDS00029">
    <property type="entry name" value="Radical_SAM"/>
    <property type="match status" value="1"/>
</dbReference>
<protein>
    <submittedName>
        <fullName evidence="8">Wyosine [tRNA(Phe)-imidazoG37] synthetase, radical SAM superfamily</fullName>
    </submittedName>
</protein>
<dbReference type="InterPro" id="IPR007197">
    <property type="entry name" value="rSAM"/>
</dbReference>
<dbReference type="InterPro" id="IPR011991">
    <property type="entry name" value="ArsR-like_HTH"/>
</dbReference>
<proteinExistence type="predicted"/>
<keyword evidence="2" id="KW-0004">4Fe-4S</keyword>
<evidence type="ECO:0000256" key="1">
    <source>
        <dbReference type="ARBA" id="ARBA00001966"/>
    </source>
</evidence>
<evidence type="ECO:0000313" key="9">
    <source>
        <dbReference type="Proteomes" id="UP000317315"/>
    </source>
</evidence>
<dbReference type="Pfam" id="PF04055">
    <property type="entry name" value="Radical_SAM"/>
    <property type="match status" value="1"/>
</dbReference>
<dbReference type="CDD" id="cd00090">
    <property type="entry name" value="HTH_ARSR"/>
    <property type="match status" value="1"/>
</dbReference>
<dbReference type="AlphaFoldDB" id="A0A521AAT5"/>
<dbReference type="InterPro" id="IPR013785">
    <property type="entry name" value="Aldolase_TIM"/>
</dbReference>
<dbReference type="GO" id="GO:0006355">
    <property type="term" value="P:regulation of DNA-templated transcription"/>
    <property type="evidence" value="ECO:0007669"/>
    <property type="project" value="UniProtKB-ARBA"/>
</dbReference>
<keyword evidence="6" id="KW-0411">Iron-sulfur</keyword>
<feature type="domain" description="Radical SAM core" evidence="7">
    <location>
        <begin position="13"/>
        <end position="243"/>
    </location>
</feature>
<evidence type="ECO:0000256" key="2">
    <source>
        <dbReference type="ARBA" id="ARBA00022485"/>
    </source>
</evidence>
<dbReference type="Proteomes" id="UP000317315">
    <property type="component" value="Unassembled WGS sequence"/>
</dbReference>
<dbReference type="PANTHER" id="PTHR43787">
    <property type="entry name" value="FEMO COFACTOR BIOSYNTHESIS PROTEIN NIFB-RELATED"/>
    <property type="match status" value="1"/>
</dbReference>
<evidence type="ECO:0000259" key="7">
    <source>
        <dbReference type="PROSITE" id="PS51918"/>
    </source>
</evidence>
<dbReference type="SUPFAM" id="SSF46785">
    <property type="entry name" value="Winged helix' DNA-binding domain"/>
    <property type="match status" value="1"/>
</dbReference>
<dbReference type="OrthoDB" id="9795504at2"/>
<dbReference type="InterPro" id="IPR040084">
    <property type="entry name" value="GTPase_Obg"/>
</dbReference>
<dbReference type="SFLD" id="SFLDG01083">
    <property type="entry name" value="Uncharacterised_Radical_SAM_Su"/>
    <property type="match status" value="1"/>
</dbReference>
<dbReference type="EMBL" id="FXTM01000001">
    <property type="protein sequence ID" value="SMO31912.1"/>
    <property type="molecule type" value="Genomic_DNA"/>
</dbReference>
<keyword evidence="3" id="KW-0949">S-adenosyl-L-methionine</keyword>
<keyword evidence="4" id="KW-0479">Metal-binding</keyword>
<dbReference type="RefSeq" id="WP_142933298.1">
    <property type="nucleotide sequence ID" value="NZ_FXTM01000001.1"/>
</dbReference>
<accession>A0A521AAT5</accession>
<organism evidence="8 9">
    <name type="scientific">Balnearium lithotrophicum</name>
    <dbReference type="NCBI Taxonomy" id="223788"/>
    <lineage>
        <taxon>Bacteria</taxon>
        <taxon>Pseudomonadati</taxon>
        <taxon>Aquificota</taxon>
        <taxon>Aquificia</taxon>
        <taxon>Desulfurobacteriales</taxon>
        <taxon>Desulfurobacteriaceae</taxon>
        <taxon>Balnearium</taxon>
    </lineage>
</organism>
<evidence type="ECO:0000313" key="8">
    <source>
        <dbReference type="EMBL" id="SMO31912.1"/>
    </source>
</evidence>
<dbReference type="GO" id="GO:0046872">
    <property type="term" value="F:metal ion binding"/>
    <property type="evidence" value="ECO:0007669"/>
    <property type="project" value="UniProtKB-KW"/>
</dbReference>
<gene>
    <name evidence="8" type="ORF">SAMN06269117_10120</name>
</gene>
<evidence type="ECO:0000256" key="5">
    <source>
        <dbReference type="ARBA" id="ARBA00023004"/>
    </source>
</evidence>
<keyword evidence="9" id="KW-1185">Reference proteome</keyword>
<evidence type="ECO:0000256" key="4">
    <source>
        <dbReference type="ARBA" id="ARBA00022723"/>
    </source>
</evidence>
<dbReference type="PROSITE" id="PS51918">
    <property type="entry name" value="RADICAL_SAM"/>
    <property type="match status" value="1"/>
</dbReference>
<dbReference type="InterPro" id="IPR058240">
    <property type="entry name" value="rSAM_sf"/>
</dbReference>
<evidence type="ECO:0000256" key="6">
    <source>
        <dbReference type="ARBA" id="ARBA00023014"/>
    </source>
</evidence>
<evidence type="ECO:0000256" key="3">
    <source>
        <dbReference type="ARBA" id="ARBA00022691"/>
    </source>
</evidence>
<name>A0A521AAT5_9BACT</name>
<dbReference type="GO" id="GO:0003824">
    <property type="term" value="F:catalytic activity"/>
    <property type="evidence" value="ECO:0007669"/>
    <property type="project" value="InterPro"/>
</dbReference>
<keyword evidence="5" id="KW-0408">Iron</keyword>
<sequence>MKYVFGPVFSRRLGFSLGVDLVPFKVCSMDCLYCEVGATTEKTLNRAEYVPFDEVKSELSEFLKGNPDIDYITFSGYGEPTLFSRLGDLVKWIKDEFPQFKLALLTNSSLLHRDDVINDVREIDLILPSLDAATDETFKKLNRPVSGLTVNRVVEGILRLKSETESKIWLETLFVRGINDKKEEVERLGELVYKISPDKWHLNTVVRPPAYGVEGLSYEELSEIAKTVNYPNTEIIAKSVAKKRKMPVNELREEIYQIVVRRPCPVDEIADALGVLKEEVESIVEKLEEEGKVKTVFYGGEPYVKGISG</sequence>
<comment type="cofactor">
    <cofactor evidence="1">
        <name>[4Fe-4S] cluster</name>
        <dbReference type="ChEBI" id="CHEBI:49883"/>
    </cofactor>
</comment>
<dbReference type="PANTHER" id="PTHR43787:SF11">
    <property type="entry name" value="UPF0026 PROTEIN SLR1464"/>
    <property type="match status" value="1"/>
</dbReference>
<dbReference type="Gene3D" id="3.20.20.70">
    <property type="entry name" value="Aldolase class I"/>
    <property type="match status" value="1"/>
</dbReference>
<dbReference type="GO" id="GO:0051539">
    <property type="term" value="F:4 iron, 4 sulfur cluster binding"/>
    <property type="evidence" value="ECO:0007669"/>
    <property type="project" value="UniProtKB-KW"/>
</dbReference>
<reference evidence="8 9" key="1">
    <citation type="submission" date="2017-05" db="EMBL/GenBank/DDBJ databases">
        <authorList>
            <person name="Varghese N."/>
            <person name="Submissions S."/>
        </authorList>
    </citation>
    <scope>NUCLEOTIDE SEQUENCE [LARGE SCALE GENOMIC DNA]</scope>
    <source>
        <strain evidence="8 9">DSM 16304</strain>
    </source>
</reference>
<dbReference type="InterPro" id="IPR036390">
    <property type="entry name" value="WH_DNA-bd_sf"/>
</dbReference>